<name>A0A3S4ZN76_9PLAT</name>
<comment type="caution">
    <text evidence="1">The sequence shown here is derived from an EMBL/GenBank/DDBJ whole genome shotgun (WGS) entry which is preliminary data.</text>
</comment>
<dbReference type="AlphaFoldDB" id="A0A3S4ZN76"/>
<keyword evidence="2" id="KW-1185">Reference proteome</keyword>
<dbReference type="Proteomes" id="UP000784294">
    <property type="component" value="Unassembled WGS sequence"/>
</dbReference>
<evidence type="ECO:0000313" key="1">
    <source>
        <dbReference type="EMBL" id="VEL07633.1"/>
    </source>
</evidence>
<organism evidence="1 2">
    <name type="scientific">Protopolystoma xenopodis</name>
    <dbReference type="NCBI Taxonomy" id="117903"/>
    <lineage>
        <taxon>Eukaryota</taxon>
        <taxon>Metazoa</taxon>
        <taxon>Spiralia</taxon>
        <taxon>Lophotrochozoa</taxon>
        <taxon>Platyhelminthes</taxon>
        <taxon>Monogenea</taxon>
        <taxon>Polyopisthocotylea</taxon>
        <taxon>Polystomatidea</taxon>
        <taxon>Polystomatidae</taxon>
        <taxon>Protopolystoma</taxon>
    </lineage>
</organism>
<accession>A0A3S4ZN76</accession>
<dbReference type="EMBL" id="CAAALY010002162">
    <property type="protein sequence ID" value="VEL07633.1"/>
    <property type="molecule type" value="Genomic_DNA"/>
</dbReference>
<evidence type="ECO:0000313" key="2">
    <source>
        <dbReference type="Proteomes" id="UP000784294"/>
    </source>
</evidence>
<reference evidence="1" key="1">
    <citation type="submission" date="2018-11" db="EMBL/GenBank/DDBJ databases">
        <authorList>
            <consortium name="Pathogen Informatics"/>
        </authorList>
    </citation>
    <scope>NUCLEOTIDE SEQUENCE</scope>
</reference>
<sequence>MGGVRTCEISSHSLRRQLLYSSRAVARFTRSPRPVGTLPVVGLKPINHAESEPYVSGSITWSFSDPIPIQTETVT</sequence>
<proteinExistence type="predicted"/>
<gene>
    <name evidence="1" type="ORF">PXEA_LOCUS1073</name>
</gene>
<protein>
    <submittedName>
        <fullName evidence="1">Uncharacterized protein</fullName>
    </submittedName>
</protein>